<evidence type="ECO:0000313" key="3">
    <source>
        <dbReference type="EMBL" id="SNT21988.1"/>
    </source>
</evidence>
<protein>
    <submittedName>
        <fullName evidence="3">Aminobenzoyl-glutamate utilization protein B</fullName>
    </submittedName>
</protein>
<evidence type="ECO:0000313" key="4">
    <source>
        <dbReference type="Proteomes" id="UP000198356"/>
    </source>
</evidence>
<dbReference type="GO" id="GO:0071713">
    <property type="term" value="F:para-aminobenzoyl-glutamate hydrolase activity"/>
    <property type="evidence" value="ECO:0007669"/>
    <property type="project" value="TreeGrafter"/>
</dbReference>
<dbReference type="Gene3D" id="3.30.70.360">
    <property type="match status" value="1"/>
</dbReference>
<dbReference type="Gene3D" id="3.40.630.10">
    <property type="entry name" value="Zn peptidases"/>
    <property type="match status" value="2"/>
</dbReference>
<dbReference type="InterPro" id="IPR052030">
    <property type="entry name" value="Peptidase_M20/M20A_hydrolases"/>
</dbReference>
<keyword evidence="4" id="KW-1185">Reference proteome</keyword>
<dbReference type="AlphaFoldDB" id="A0A239KWH4"/>
<keyword evidence="2" id="KW-0732">Signal</keyword>
<gene>
    <name evidence="3" type="ORF">SAMN05421770_105232</name>
</gene>
<dbReference type="SUPFAM" id="SSF55031">
    <property type="entry name" value="Bacterial exopeptidase dimerisation domain"/>
    <property type="match status" value="1"/>
</dbReference>
<dbReference type="GO" id="GO:0016805">
    <property type="term" value="F:dipeptidase activity"/>
    <property type="evidence" value="ECO:0007669"/>
    <property type="project" value="TreeGrafter"/>
</dbReference>
<dbReference type="PANTHER" id="PTHR30575">
    <property type="entry name" value="PEPTIDASE M20"/>
    <property type="match status" value="1"/>
</dbReference>
<sequence length="575" mass="61652">MSTPKPNRLWLRTLATGLLLACAASTFAQGRRGAAAPEAPTPLPPDTPALIAMKKEAATKVDAEAKQIQVMVDTVFSYSELGYHEVHSSAYLSGVLEKNGFKVERGIAGIPTAFMATWGEGKPVIALGSDVDCIPQASQKPGVAYHDPIVAGAPGHGEGHNSGVPLNIAAALAVKEIMQKNHMKGTIKVWPGIAEELLGGKAYLVRAGYFKDVDAVLFAHVGNNLGVSYGGFHTLGAVSVRFDFVGESSHASVAPWRGRSALSAVELMDVGWSFKRQFLRPVQRSHNVIVNGGDQPNVVPSNASNWYYFREATAPAVRTLWDTGEKMAQGASIMSSTTYSSTVLGSAWPGWFNKAIAEAEYANIEKVGLPTWSADDQALAKGIQHELKVPEVGLDTELSKLGMPGTEAAFTGGPSDDIGDVSWNVPTIVLGYPSNIPNLPGHNWANGIAMATPIAHKGVVAGAKAQAMTLLDLMTKPELLTAAWDYFNNVQTKEIKYAPFIRPTDMPHTELNTAIMDKYAPQLEKYYYDSSKYGTYLEQLGIKYPTLRPTTASVAEPDASSNEMEDNLAAAMSTK</sequence>
<organism evidence="3 4">
    <name type="scientific">Granulicella rosea</name>
    <dbReference type="NCBI Taxonomy" id="474952"/>
    <lineage>
        <taxon>Bacteria</taxon>
        <taxon>Pseudomonadati</taxon>
        <taxon>Acidobacteriota</taxon>
        <taxon>Terriglobia</taxon>
        <taxon>Terriglobales</taxon>
        <taxon>Acidobacteriaceae</taxon>
        <taxon>Granulicella</taxon>
    </lineage>
</organism>
<dbReference type="EMBL" id="FZOU01000005">
    <property type="protein sequence ID" value="SNT21988.1"/>
    <property type="molecule type" value="Genomic_DNA"/>
</dbReference>
<feature type="signal peptide" evidence="2">
    <location>
        <begin position="1"/>
        <end position="28"/>
    </location>
</feature>
<feature type="region of interest" description="Disordered" evidence="1">
    <location>
        <begin position="553"/>
        <end position="575"/>
    </location>
</feature>
<dbReference type="InterPro" id="IPR036264">
    <property type="entry name" value="Bact_exopeptidase_dim_dom"/>
</dbReference>
<feature type="chain" id="PRO_5012218593" evidence="2">
    <location>
        <begin position="29"/>
        <end position="575"/>
    </location>
</feature>
<accession>A0A239KWH4</accession>
<evidence type="ECO:0000256" key="2">
    <source>
        <dbReference type="SAM" id="SignalP"/>
    </source>
</evidence>
<dbReference type="RefSeq" id="WP_217897059.1">
    <property type="nucleotide sequence ID" value="NZ_FZOU01000005.1"/>
</dbReference>
<proteinExistence type="predicted"/>
<dbReference type="GO" id="GO:0046657">
    <property type="term" value="P:folic acid catabolic process"/>
    <property type="evidence" value="ECO:0007669"/>
    <property type="project" value="TreeGrafter"/>
</dbReference>
<dbReference type="GO" id="GO:0005737">
    <property type="term" value="C:cytoplasm"/>
    <property type="evidence" value="ECO:0007669"/>
    <property type="project" value="TreeGrafter"/>
</dbReference>
<dbReference type="SUPFAM" id="SSF53187">
    <property type="entry name" value="Zn-dependent exopeptidases"/>
    <property type="match status" value="1"/>
</dbReference>
<dbReference type="Proteomes" id="UP000198356">
    <property type="component" value="Unassembled WGS sequence"/>
</dbReference>
<reference evidence="3 4" key="1">
    <citation type="submission" date="2017-06" db="EMBL/GenBank/DDBJ databases">
        <authorList>
            <person name="Kim H.J."/>
            <person name="Triplett B.A."/>
        </authorList>
    </citation>
    <scope>NUCLEOTIDE SEQUENCE [LARGE SCALE GENOMIC DNA]</scope>
    <source>
        <strain evidence="3 4">DSM 18704</strain>
    </source>
</reference>
<dbReference type="PANTHER" id="PTHR30575:SF0">
    <property type="entry name" value="XAA-ARG DIPEPTIDASE"/>
    <property type="match status" value="1"/>
</dbReference>
<name>A0A239KWH4_9BACT</name>
<evidence type="ECO:0000256" key="1">
    <source>
        <dbReference type="SAM" id="MobiDB-lite"/>
    </source>
</evidence>